<dbReference type="InterPro" id="IPR027417">
    <property type="entry name" value="P-loop_NTPase"/>
</dbReference>
<dbReference type="AlphaFoldDB" id="A7L9W3"/>
<evidence type="ECO:0000259" key="1">
    <source>
        <dbReference type="Pfam" id="PF00931"/>
    </source>
</evidence>
<dbReference type="PANTHER" id="PTHR23155:SF1191">
    <property type="entry name" value="DISEASE RESISTANCE GENE ANALOG PIC17"/>
    <property type="match status" value="1"/>
</dbReference>
<dbReference type="Gene3D" id="1.10.8.430">
    <property type="entry name" value="Helical domain of apoptotic protease-activating factors"/>
    <property type="match status" value="1"/>
</dbReference>
<feature type="domain" description="NB-ARC" evidence="1">
    <location>
        <begin position="1"/>
        <end position="139"/>
    </location>
</feature>
<dbReference type="InterPro" id="IPR042197">
    <property type="entry name" value="Apaf_helical"/>
</dbReference>
<name>A7L9W3_9POAL</name>
<sequence length="237" mass="26425">GVGKTTLLNVFNNQLMDRSDFHVVIFIDVSNSEILNVKVIQCTIVERLGLPWVDTETEKARAKLLMKALSRKRFVILLDDVQKKFQLEDIGIPLPNTDNGSKIILSSREQDVCIQMGAQHNLIKMQLLEARASWDLLFSNLSTAAQRSIKSSSSIKRRAEAITKSCQGLPLALNVISCAVAGLKSSNDWRDAMTATKMGFGEIGGVAEQIFKPLKYSYDKLDSTIKTCFFYCALFPE</sequence>
<feature type="non-terminal residue" evidence="2">
    <location>
        <position position="237"/>
    </location>
</feature>
<dbReference type="InterPro" id="IPR044974">
    <property type="entry name" value="Disease_R_plants"/>
</dbReference>
<proteinExistence type="predicted"/>
<dbReference type="GO" id="GO:0043531">
    <property type="term" value="F:ADP binding"/>
    <property type="evidence" value="ECO:0007669"/>
    <property type="project" value="InterPro"/>
</dbReference>
<reference evidence="2" key="1">
    <citation type="submission" date="2007-06" db="EMBL/GenBank/DDBJ databases">
        <title>Disease resistance genes in Carex blanda.</title>
        <authorList>
            <person name="Tarr D.E.K."/>
            <person name="Alexander H.M."/>
        </authorList>
    </citation>
    <scope>NUCLEOTIDE SEQUENCE</scope>
</reference>
<dbReference type="EMBL" id="EF687875">
    <property type="protein sequence ID" value="ABS82594.1"/>
    <property type="molecule type" value="Genomic_DNA"/>
</dbReference>
<organism evidence="2">
    <name type="scientific">Carex blanda</name>
    <dbReference type="NCBI Taxonomy" id="69851"/>
    <lineage>
        <taxon>Eukaryota</taxon>
        <taxon>Viridiplantae</taxon>
        <taxon>Streptophyta</taxon>
        <taxon>Embryophyta</taxon>
        <taxon>Tracheophyta</taxon>
        <taxon>Spermatophyta</taxon>
        <taxon>Magnoliopsida</taxon>
        <taxon>Liliopsida</taxon>
        <taxon>Poales</taxon>
        <taxon>Cyperaceae</taxon>
        <taxon>Cyperoideae</taxon>
        <taxon>Cariceae</taxon>
        <taxon>Carex</taxon>
        <taxon>Carex subgen. Carex</taxon>
    </lineage>
</organism>
<protein>
    <submittedName>
        <fullName evidence="2">Putative NBS-LRR protein</fullName>
    </submittedName>
</protein>
<accession>A7L9W3</accession>
<dbReference type="GO" id="GO:0098542">
    <property type="term" value="P:defense response to other organism"/>
    <property type="evidence" value="ECO:0007669"/>
    <property type="project" value="TreeGrafter"/>
</dbReference>
<dbReference type="PRINTS" id="PR00364">
    <property type="entry name" value="DISEASERSIST"/>
</dbReference>
<dbReference type="Gene3D" id="3.40.50.300">
    <property type="entry name" value="P-loop containing nucleotide triphosphate hydrolases"/>
    <property type="match status" value="1"/>
</dbReference>
<dbReference type="InterPro" id="IPR002182">
    <property type="entry name" value="NB-ARC"/>
</dbReference>
<dbReference type="PANTHER" id="PTHR23155">
    <property type="entry name" value="DISEASE RESISTANCE PROTEIN RP"/>
    <property type="match status" value="1"/>
</dbReference>
<evidence type="ECO:0000313" key="2">
    <source>
        <dbReference type="EMBL" id="ABS82594.1"/>
    </source>
</evidence>
<dbReference type="SUPFAM" id="SSF52540">
    <property type="entry name" value="P-loop containing nucleoside triphosphate hydrolases"/>
    <property type="match status" value="1"/>
</dbReference>
<dbReference type="Pfam" id="PF00931">
    <property type="entry name" value="NB-ARC"/>
    <property type="match status" value="1"/>
</dbReference>
<feature type="non-terminal residue" evidence="2">
    <location>
        <position position="1"/>
    </location>
</feature>